<dbReference type="PANTHER" id="PTHR13107:SF0">
    <property type="entry name" value="N6-ADENOSINE-METHYLTRANSFERASE NON-CATALYTIC SUBUNIT"/>
    <property type="match status" value="1"/>
</dbReference>
<protein>
    <submittedName>
        <fullName evidence="2">Uncharacterized protein</fullName>
    </submittedName>
</protein>
<feature type="compositionally biased region" description="Polar residues" evidence="1">
    <location>
        <begin position="192"/>
        <end position="208"/>
    </location>
</feature>
<reference evidence="2 3" key="1">
    <citation type="journal article" date="2020" name="Nat. Food">
        <title>A phased Vanilla planifolia genome enables genetic improvement of flavour and production.</title>
        <authorList>
            <person name="Hasing T."/>
            <person name="Tang H."/>
            <person name="Brym M."/>
            <person name="Khazi F."/>
            <person name="Huang T."/>
            <person name="Chambers A.H."/>
        </authorList>
    </citation>
    <scope>NUCLEOTIDE SEQUENCE [LARGE SCALE GENOMIC DNA]</scope>
    <source>
        <tissue evidence="2">Leaf</tissue>
    </source>
</reference>
<dbReference type="GO" id="GO:0005634">
    <property type="term" value="C:nucleus"/>
    <property type="evidence" value="ECO:0007669"/>
    <property type="project" value="TreeGrafter"/>
</dbReference>
<comment type="caution">
    <text evidence="2">The sequence shown here is derived from an EMBL/GenBank/DDBJ whole genome shotgun (WGS) entry which is preliminary data.</text>
</comment>
<keyword evidence="3" id="KW-1185">Reference proteome</keyword>
<feature type="compositionally biased region" description="Basic and acidic residues" evidence="1">
    <location>
        <begin position="78"/>
        <end position="105"/>
    </location>
</feature>
<feature type="compositionally biased region" description="Basic and acidic residues" evidence="1">
    <location>
        <begin position="227"/>
        <end position="245"/>
    </location>
</feature>
<dbReference type="Proteomes" id="UP000636800">
    <property type="component" value="Unassembled WGS sequence"/>
</dbReference>
<feature type="compositionally biased region" description="Basic and acidic residues" evidence="1">
    <location>
        <begin position="447"/>
        <end position="472"/>
    </location>
</feature>
<dbReference type="PANTHER" id="PTHR13107">
    <property type="entry name" value="N6-ADENOSINE-METHYLTRANSFERASE NON-CATALYTIC SUBUNIT"/>
    <property type="match status" value="1"/>
</dbReference>
<name>A0A835QFP9_VANPL</name>
<proteinExistence type="predicted"/>
<feature type="region of interest" description="Disordered" evidence="1">
    <location>
        <begin position="402"/>
        <end position="496"/>
    </location>
</feature>
<organism evidence="2 3">
    <name type="scientific">Vanilla planifolia</name>
    <name type="common">Vanilla</name>
    <dbReference type="NCBI Taxonomy" id="51239"/>
    <lineage>
        <taxon>Eukaryota</taxon>
        <taxon>Viridiplantae</taxon>
        <taxon>Streptophyta</taxon>
        <taxon>Embryophyta</taxon>
        <taxon>Tracheophyta</taxon>
        <taxon>Spermatophyta</taxon>
        <taxon>Magnoliopsida</taxon>
        <taxon>Liliopsida</taxon>
        <taxon>Asparagales</taxon>
        <taxon>Orchidaceae</taxon>
        <taxon>Vanilloideae</taxon>
        <taxon>Vanilleae</taxon>
        <taxon>Vanilla</taxon>
    </lineage>
</organism>
<dbReference type="OrthoDB" id="19932at2759"/>
<dbReference type="GO" id="GO:0036396">
    <property type="term" value="C:RNA N6-methyladenosine methyltransferase complex"/>
    <property type="evidence" value="ECO:0007669"/>
    <property type="project" value="TreeGrafter"/>
</dbReference>
<sequence>MDVRRSRYGDDDSDYTENKKQPKLLRYSAADFEEQDTMRRKSSGDKGEGKRKSGGSSLVDSSDEDDYEMRSCSKISRKNTEERVDVRSGEGYHVRDLEGSWKSRDDDNDLISLRKTYSSIGHESPESKGRSRVDNPIKGEAEKVKDRDSRYSDRKENTKDKGSERREQERHPTRRRWDEMDTARKVDDSVQMDRNGSRTGKSLEQGNRSKNELVQVRGWNVNSSGESCREGKRGDVERNLGRAETQDDGQDETTGAREARSEMIRDDKQAKVHDRSSTLIEDLDSYRFSGKSYIEKQEKHKQDPYDAHDSLDDVEILERSDEDVETPVGDTFGKEVDYRKSQSPSGSKQYKKDMELCDRGQSESENERTTATNSKEVVKDYKDYRSSKMKDSSYADRNMEWGSSKEHWRGQSKQDAKAVPEFDGNREWNSHRHESWRMDGNGTRSGYKKDNRSRNENGRFESSDSIEIKPNKNLDFVSEESLSSTFPARRSDPGLQQDTLGAAIDDEWAYQVDDRSKAGYGSTDDLQENFYDGVESPVDQTPGRNSAEFQSDKGRGQKAVNSGRGGQGQNNNGSSQPAFGNNMGANSFYRAIQQGQKAGKAVRSGRGRMMGRDVQRGGLPMHMMGPPFGHLGMPPGTMQSIGPNIPLQVARLLALVFSFLRLQDLLLGQEVVVSM</sequence>
<feature type="compositionally biased region" description="Basic and acidic residues" evidence="1">
    <location>
        <begin position="254"/>
        <end position="276"/>
    </location>
</feature>
<dbReference type="AlphaFoldDB" id="A0A835QFP9"/>
<feature type="compositionally biased region" description="Basic and acidic residues" evidence="1">
    <location>
        <begin position="36"/>
        <end position="51"/>
    </location>
</feature>
<dbReference type="InterPro" id="IPR045123">
    <property type="entry name" value="METTL14-like"/>
</dbReference>
<evidence type="ECO:0000256" key="1">
    <source>
        <dbReference type="SAM" id="MobiDB-lite"/>
    </source>
</evidence>
<feature type="compositionally biased region" description="Basic and acidic residues" evidence="1">
    <location>
        <begin position="123"/>
        <end position="188"/>
    </location>
</feature>
<feature type="region of interest" description="Disordered" evidence="1">
    <location>
        <begin position="519"/>
        <end position="583"/>
    </location>
</feature>
<gene>
    <name evidence="2" type="ORF">HPP92_018497</name>
</gene>
<evidence type="ECO:0000313" key="2">
    <source>
        <dbReference type="EMBL" id="KAG0466917.1"/>
    </source>
</evidence>
<accession>A0A835QFP9</accession>
<feature type="compositionally biased region" description="Basic and acidic residues" evidence="1">
    <location>
        <begin position="350"/>
        <end position="368"/>
    </location>
</feature>
<feature type="compositionally biased region" description="Basic and acidic residues" evidence="1">
    <location>
        <begin position="1"/>
        <end position="20"/>
    </location>
</feature>
<feature type="compositionally biased region" description="Basic and acidic residues" evidence="1">
    <location>
        <begin position="293"/>
        <end position="319"/>
    </location>
</feature>
<dbReference type="EMBL" id="JADCNL010000009">
    <property type="protein sequence ID" value="KAG0466917.1"/>
    <property type="molecule type" value="Genomic_DNA"/>
</dbReference>
<feature type="compositionally biased region" description="Polar residues" evidence="1">
    <location>
        <begin position="538"/>
        <end position="549"/>
    </location>
</feature>
<evidence type="ECO:0000313" key="3">
    <source>
        <dbReference type="Proteomes" id="UP000636800"/>
    </source>
</evidence>
<dbReference type="GO" id="GO:0003729">
    <property type="term" value="F:mRNA binding"/>
    <property type="evidence" value="ECO:0007669"/>
    <property type="project" value="TreeGrafter"/>
</dbReference>
<feature type="compositionally biased region" description="Basic and acidic residues" evidence="1">
    <location>
        <begin position="402"/>
        <end position="437"/>
    </location>
</feature>
<feature type="region of interest" description="Disordered" evidence="1">
    <location>
        <begin position="1"/>
        <end position="374"/>
    </location>
</feature>